<dbReference type="HOGENOM" id="CLU_025402_2_0_1"/>
<keyword evidence="7" id="KW-0819">tRNA processing</keyword>
<dbReference type="STRING" id="656061.D5GJR9"/>
<evidence type="ECO:0000256" key="5">
    <source>
        <dbReference type="ARBA" id="ARBA00022679"/>
    </source>
</evidence>
<evidence type="ECO:0000313" key="13">
    <source>
        <dbReference type="Proteomes" id="UP000006911"/>
    </source>
</evidence>
<dbReference type="RefSeq" id="XP_002840571.1">
    <property type="nucleotide sequence ID" value="XM_002840525.1"/>
</dbReference>
<gene>
    <name evidence="12" type="ORF">GSTUM_00009162001</name>
</gene>
<feature type="compositionally biased region" description="Polar residues" evidence="10">
    <location>
        <begin position="427"/>
        <end position="444"/>
    </location>
</feature>
<evidence type="ECO:0000256" key="4">
    <source>
        <dbReference type="ARBA" id="ARBA00022603"/>
    </source>
</evidence>
<dbReference type="Gene3D" id="3.10.330.20">
    <property type="match status" value="1"/>
</dbReference>
<evidence type="ECO:0000256" key="8">
    <source>
        <dbReference type="ARBA" id="ARBA00023242"/>
    </source>
</evidence>
<dbReference type="InterPro" id="IPR029063">
    <property type="entry name" value="SAM-dependent_MTases_sf"/>
</dbReference>
<feature type="compositionally biased region" description="Low complexity" evidence="10">
    <location>
        <begin position="319"/>
        <end position="331"/>
    </location>
</feature>
<feature type="region of interest" description="Disordered" evidence="10">
    <location>
        <begin position="419"/>
        <end position="455"/>
    </location>
</feature>
<evidence type="ECO:0000256" key="3">
    <source>
        <dbReference type="ARBA" id="ARBA00015963"/>
    </source>
</evidence>
<dbReference type="GO" id="GO:0005634">
    <property type="term" value="C:nucleus"/>
    <property type="evidence" value="ECO:0007669"/>
    <property type="project" value="UniProtKB-SubCell"/>
</dbReference>
<dbReference type="EC" id="2.1.1.220" evidence="2"/>
<feature type="region of interest" description="Disordered" evidence="10">
    <location>
        <begin position="148"/>
        <end position="175"/>
    </location>
</feature>
<dbReference type="PANTHER" id="PTHR12133">
    <property type="entry name" value="TRNA (ADENINE(58)-N(1))-METHYLTRANSFERASE"/>
    <property type="match status" value="1"/>
</dbReference>
<dbReference type="eggNOG" id="KOG2915">
    <property type="taxonomic scope" value="Eukaryota"/>
</dbReference>
<dbReference type="PANTHER" id="PTHR12133:SF2">
    <property type="entry name" value="TRNA (ADENINE(58)-N(1))-METHYLTRANSFERASE CATALYTIC SUBUNIT TRMT61A"/>
    <property type="match status" value="1"/>
</dbReference>
<feature type="compositionally biased region" description="Basic and acidic residues" evidence="10">
    <location>
        <begin position="445"/>
        <end position="455"/>
    </location>
</feature>
<dbReference type="Gene3D" id="3.40.50.150">
    <property type="entry name" value="Vaccinia Virus protein VP39"/>
    <property type="match status" value="1"/>
</dbReference>
<dbReference type="PROSITE" id="PS51620">
    <property type="entry name" value="SAM_TRM61"/>
    <property type="match status" value="1"/>
</dbReference>
<organism evidence="12 13">
    <name type="scientific">Tuber melanosporum (strain Mel28)</name>
    <name type="common">Perigord black truffle</name>
    <dbReference type="NCBI Taxonomy" id="656061"/>
    <lineage>
        <taxon>Eukaryota</taxon>
        <taxon>Fungi</taxon>
        <taxon>Dikarya</taxon>
        <taxon>Ascomycota</taxon>
        <taxon>Pezizomycotina</taxon>
        <taxon>Pezizomycetes</taxon>
        <taxon>Pezizales</taxon>
        <taxon>Tuberaceae</taxon>
        <taxon>Tuber</taxon>
    </lineage>
</organism>
<dbReference type="SUPFAM" id="SSF53335">
    <property type="entry name" value="S-adenosyl-L-methionine-dependent methyltransferases"/>
    <property type="match status" value="1"/>
</dbReference>
<evidence type="ECO:0000256" key="9">
    <source>
        <dbReference type="ARBA" id="ARBA00033309"/>
    </source>
</evidence>
<dbReference type="AlphaFoldDB" id="D5GJR9"/>
<proteinExistence type="predicted"/>
<evidence type="ECO:0000256" key="2">
    <source>
        <dbReference type="ARBA" id="ARBA00012796"/>
    </source>
</evidence>
<feature type="compositionally biased region" description="Acidic residues" evidence="10">
    <location>
        <begin position="563"/>
        <end position="582"/>
    </location>
</feature>
<name>D5GJR9_TUBMM</name>
<dbReference type="GO" id="GO:0160107">
    <property type="term" value="F:tRNA (adenine(58)-N1)-methyltransferase activity"/>
    <property type="evidence" value="ECO:0007669"/>
    <property type="project" value="UniProtKB-EC"/>
</dbReference>
<keyword evidence="8" id="KW-0539">Nucleus</keyword>
<keyword evidence="5" id="KW-0808">Transferase</keyword>
<keyword evidence="4" id="KW-0489">Methyltransferase</keyword>
<evidence type="ECO:0000259" key="11">
    <source>
        <dbReference type="Pfam" id="PF08704"/>
    </source>
</evidence>
<sequence length="582" mass="64241">MEPVFVKSLYHSPSLKILSRLDPPNNQQIFFPFPITFTSTPGSGTFDPYNKAKMPETPDPDTTPASNPLPPPSAFLHTPESIPYSSSPSIIHLKRDLLVPLSFQSNGAQAETHDARAAAYSSKGVLNTRFGDFPHSSIVGIPYGSQVRAAPRTNNEQNRKRKRMEDADEGETAEPVSTGFIHVLAPTAELWTASLPHRTQVVYMPDSSFILHRLQVRPGSVLIEAGAGSGSFTHAGVRAAYNGFEFHKERVQKLTDEIERHGLDGLVEIVHRDVCKDGFLVKRMVGEEEEDISPEATAVFLDLPAPWLALPHLTRRARPTPSLPTSTGLTPSPSPGPTTSVGKIGEAVRICTFSPCIEQVTRTVNVLRKLGWVDVEMVEIQHRRIEVRRLNPKGYEDGAGPRTVGEAVQRLKWIGEYREHKRKKNPADSTITTQQNPTEAWKTQNSREKKGAKDGKIVTRIEPEIKSHTSYLVFAVLPREWTVEDEAAAQALVKQTTKSVVNAPVDGNLKGNGKLKWKGETEERPISKRQIKKAEREKRKAAERRLKGEEAVEDKSGPPANEGEGEDVPGTECGNDETEVAG</sequence>
<dbReference type="KEGG" id="tml:GSTUM_00009162001"/>
<accession>D5GJR9</accession>
<dbReference type="OMA" id="IGQPWGS"/>
<evidence type="ECO:0000256" key="1">
    <source>
        <dbReference type="ARBA" id="ARBA00004123"/>
    </source>
</evidence>
<feature type="domain" description="tRNA (adenine(58)-N(1))-methyltransferase catalytic subunit TRM61 C-terminal" evidence="11">
    <location>
        <begin position="179"/>
        <end position="315"/>
    </location>
</feature>
<feature type="compositionally biased region" description="Basic and acidic residues" evidence="10">
    <location>
        <begin position="517"/>
        <end position="556"/>
    </location>
</feature>
<evidence type="ECO:0000256" key="10">
    <source>
        <dbReference type="SAM" id="MobiDB-lite"/>
    </source>
</evidence>
<evidence type="ECO:0000256" key="7">
    <source>
        <dbReference type="ARBA" id="ARBA00022694"/>
    </source>
</evidence>
<dbReference type="GO" id="GO:0030488">
    <property type="term" value="P:tRNA methylation"/>
    <property type="evidence" value="ECO:0007669"/>
    <property type="project" value="InterPro"/>
</dbReference>
<dbReference type="InterPro" id="IPR049470">
    <property type="entry name" value="TRM61_C"/>
</dbReference>
<dbReference type="InParanoid" id="D5GJR9"/>
<feature type="region of interest" description="Disordered" evidence="10">
    <location>
        <begin position="316"/>
        <end position="340"/>
    </location>
</feature>
<dbReference type="InterPro" id="IPR014816">
    <property type="entry name" value="tRNA_MeTrfase_Gcd14"/>
</dbReference>
<dbReference type="FunCoup" id="D5GJR9">
    <property type="interactions" value="577"/>
</dbReference>
<keyword evidence="13" id="KW-1185">Reference proteome</keyword>
<dbReference type="GO" id="GO:0031515">
    <property type="term" value="C:tRNA (m1A) methyltransferase complex"/>
    <property type="evidence" value="ECO:0007669"/>
    <property type="project" value="InterPro"/>
</dbReference>
<feature type="region of interest" description="Disordered" evidence="10">
    <location>
        <begin position="504"/>
        <end position="582"/>
    </location>
</feature>
<evidence type="ECO:0000256" key="6">
    <source>
        <dbReference type="ARBA" id="ARBA00022691"/>
    </source>
</evidence>
<feature type="domain" description="tRNA (adenine(58)-N(1))-methyltransferase catalytic subunit TRM61 C-terminal" evidence="11">
    <location>
        <begin position="344"/>
        <end position="476"/>
    </location>
</feature>
<feature type="region of interest" description="Disordered" evidence="10">
    <location>
        <begin position="44"/>
        <end position="71"/>
    </location>
</feature>
<evidence type="ECO:0000313" key="12">
    <source>
        <dbReference type="EMBL" id="CAZ84762.1"/>
    </source>
</evidence>
<dbReference type="EMBL" id="FN430333">
    <property type="protein sequence ID" value="CAZ84762.1"/>
    <property type="molecule type" value="Genomic_DNA"/>
</dbReference>
<protein>
    <recommendedName>
        <fullName evidence="3">tRNA (adenine(58)-N(1))-methyltransferase catalytic subunit TRM61</fullName>
        <ecNumber evidence="2">2.1.1.220</ecNumber>
    </recommendedName>
    <alternativeName>
        <fullName evidence="9">tRNA(m1A58)-methyltransferase subunit TRM61</fullName>
    </alternativeName>
</protein>
<dbReference type="Pfam" id="PF08704">
    <property type="entry name" value="GCD14"/>
    <property type="match status" value="2"/>
</dbReference>
<reference evidence="12 13" key="1">
    <citation type="journal article" date="2010" name="Nature">
        <title>Perigord black truffle genome uncovers evolutionary origins and mechanisms of symbiosis.</title>
        <authorList>
            <person name="Martin F."/>
            <person name="Kohler A."/>
            <person name="Murat C."/>
            <person name="Balestrini R."/>
            <person name="Coutinho P.M."/>
            <person name="Jaillon O."/>
            <person name="Montanini B."/>
            <person name="Morin E."/>
            <person name="Noel B."/>
            <person name="Percudani R."/>
            <person name="Porcel B."/>
            <person name="Rubini A."/>
            <person name="Amicucci A."/>
            <person name="Amselem J."/>
            <person name="Anthouard V."/>
            <person name="Arcioni S."/>
            <person name="Artiguenave F."/>
            <person name="Aury J.M."/>
            <person name="Ballario P."/>
            <person name="Bolchi A."/>
            <person name="Brenna A."/>
            <person name="Brun A."/>
            <person name="Buee M."/>
            <person name="Cantarel B."/>
            <person name="Chevalier G."/>
            <person name="Couloux A."/>
            <person name="Da Silva C."/>
            <person name="Denoeud F."/>
            <person name="Duplessis S."/>
            <person name="Ghignone S."/>
            <person name="Hilselberger B."/>
            <person name="Iotti M."/>
            <person name="Marcais B."/>
            <person name="Mello A."/>
            <person name="Miranda M."/>
            <person name="Pacioni G."/>
            <person name="Quesneville H."/>
            <person name="Riccioni C."/>
            <person name="Ruotolo R."/>
            <person name="Splivallo R."/>
            <person name="Stocchi V."/>
            <person name="Tisserant E."/>
            <person name="Viscomi A.R."/>
            <person name="Zambonelli A."/>
            <person name="Zampieri E."/>
            <person name="Henrissat B."/>
            <person name="Lebrun M.H."/>
            <person name="Paolocci F."/>
            <person name="Bonfante P."/>
            <person name="Ottonello S."/>
            <person name="Wincker P."/>
        </authorList>
    </citation>
    <scope>NUCLEOTIDE SEQUENCE [LARGE SCALE GENOMIC DNA]</scope>
    <source>
        <strain evidence="12 13">Mel28</strain>
    </source>
</reference>
<comment type="subcellular location">
    <subcellularLocation>
        <location evidence="1">Nucleus</location>
    </subcellularLocation>
</comment>
<keyword evidence="6" id="KW-0949">S-adenosyl-L-methionine</keyword>
<dbReference type="Proteomes" id="UP000006911">
    <property type="component" value="Unassembled WGS sequence"/>
</dbReference>
<dbReference type="GeneID" id="9186797"/>